<organism evidence="2 3">
    <name type="scientific">Antrihabitans stalactiti</name>
    <dbReference type="NCBI Taxonomy" id="2584121"/>
    <lineage>
        <taxon>Bacteria</taxon>
        <taxon>Bacillati</taxon>
        <taxon>Actinomycetota</taxon>
        <taxon>Actinomycetes</taxon>
        <taxon>Mycobacteriales</taxon>
        <taxon>Nocardiaceae</taxon>
        <taxon>Antrihabitans</taxon>
    </lineage>
</organism>
<keyword evidence="3" id="KW-1185">Reference proteome</keyword>
<dbReference type="InterPro" id="IPR029045">
    <property type="entry name" value="ClpP/crotonase-like_dom_sf"/>
</dbReference>
<dbReference type="GO" id="GO:0016853">
    <property type="term" value="F:isomerase activity"/>
    <property type="evidence" value="ECO:0007669"/>
    <property type="project" value="UniProtKB-KW"/>
</dbReference>
<dbReference type="CDD" id="cd06558">
    <property type="entry name" value="crotonase-like"/>
    <property type="match status" value="1"/>
</dbReference>
<evidence type="ECO:0000313" key="2">
    <source>
        <dbReference type="EMBL" id="NMN99473.1"/>
    </source>
</evidence>
<reference evidence="2 3" key="1">
    <citation type="submission" date="2019-05" db="EMBL/GenBank/DDBJ databases">
        <authorList>
            <person name="Lee S.D."/>
        </authorList>
    </citation>
    <scope>NUCLEOTIDE SEQUENCE [LARGE SCALE GENOMIC DNA]</scope>
    <source>
        <strain evidence="2 3">YC2-7</strain>
    </source>
</reference>
<dbReference type="PANTHER" id="PTHR11941:SF54">
    <property type="entry name" value="ENOYL-COA HYDRATASE, MITOCHONDRIAL"/>
    <property type="match status" value="1"/>
</dbReference>
<feature type="region of interest" description="Disordered" evidence="1">
    <location>
        <begin position="1"/>
        <end position="37"/>
    </location>
</feature>
<dbReference type="Pfam" id="PF00378">
    <property type="entry name" value="ECH_1"/>
    <property type="match status" value="1"/>
</dbReference>
<keyword evidence="2" id="KW-0413">Isomerase</keyword>
<proteinExistence type="predicted"/>
<name>A0A848KK47_9NOCA</name>
<reference evidence="2 3" key="2">
    <citation type="submission" date="2020-06" db="EMBL/GenBank/DDBJ databases">
        <title>Antribacter stalactiti gen. nov., sp. nov., a new member of the family Nacardiaceae isolated from a cave.</title>
        <authorList>
            <person name="Kim I.S."/>
        </authorList>
    </citation>
    <scope>NUCLEOTIDE SEQUENCE [LARGE SCALE GENOMIC DNA]</scope>
    <source>
        <strain evidence="2 3">YC2-7</strain>
    </source>
</reference>
<evidence type="ECO:0000313" key="3">
    <source>
        <dbReference type="Proteomes" id="UP000535543"/>
    </source>
</evidence>
<accession>A0A848KK47</accession>
<evidence type="ECO:0000256" key="1">
    <source>
        <dbReference type="SAM" id="MobiDB-lite"/>
    </source>
</evidence>
<sequence>MRNGGLRSCPTPGSSRFPTVTRSSPSTSRNSQPVKSQPLFGRIRMPDVPRLTVSRRGRVVTVLFNNPPRHFFDVQMSIELDDLTRRLERDRSVGAVIFTGQGSTYLTHFNVHDLLDGARRAPFAVPYPLARLVAASGRIAGRSRAVDRILRRTPMGDVLLMARIYASMQRLNRMDKVVITAINGLGLGMGCVFALGCDIRLMADDTQIGLPESGLAVLAGAGGTQRLVRMVGGGRALELLLEGRSISADQALELGLVHHVVAPQELDSCANAVAERMARRSPVITREIKRMVYDAGARPFGAALRMEMASAIATFSTADAEHSMDAYVGLLGVHDELTDDAITGSFGALL</sequence>
<comment type="caution">
    <text evidence="2">The sequence shown here is derived from an EMBL/GenBank/DDBJ whole genome shotgun (WGS) entry which is preliminary data.</text>
</comment>
<feature type="compositionally biased region" description="Low complexity" evidence="1">
    <location>
        <begin position="14"/>
        <end position="33"/>
    </location>
</feature>
<dbReference type="GO" id="GO:0006635">
    <property type="term" value="P:fatty acid beta-oxidation"/>
    <property type="evidence" value="ECO:0007669"/>
    <property type="project" value="TreeGrafter"/>
</dbReference>
<dbReference type="Proteomes" id="UP000535543">
    <property type="component" value="Unassembled WGS sequence"/>
</dbReference>
<protein>
    <submittedName>
        <fullName evidence="2">Enoyl-CoA hydratase/isomerase family protein</fullName>
    </submittedName>
</protein>
<dbReference type="Gene3D" id="3.90.226.10">
    <property type="entry name" value="2-enoyl-CoA Hydratase, Chain A, domain 1"/>
    <property type="match status" value="1"/>
</dbReference>
<dbReference type="SUPFAM" id="SSF52096">
    <property type="entry name" value="ClpP/crotonase"/>
    <property type="match status" value="1"/>
</dbReference>
<dbReference type="AlphaFoldDB" id="A0A848KK47"/>
<gene>
    <name evidence="2" type="ORF">FGL95_31095</name>
</gene>
<dbReference type="InterPro" id="IPR001753">
    <property type="entry name" value="Enoyl-CoA_hydra/iso"/>
</dbReference>
<dbReference type="PANTHER" id="PTHR11941">
    <property type="entry name" value="ENOYL-COA HYDRATASE-RELATED"/>
    <property type="match status" value="1"/>
</dbReference>
<dbReference type="EMBL" id="VCQU01000018">
    <property type="protein sequence ID" value="NMN99473.1"/>
    <property type="molecule type" value="Genomic_DNA"/>
</dbReference>